<evidence type="ECO:0000313" key="1">
    <source>
        <dbReference type="EMBL" id="MFB9991617.1"/>
    </source>
</evidence>
<sequence length="139" mass="14490">MNDDARLVIIVDPALTLGVIANTCALLAVSLGQQVSEHIGPDLPDASGELHAGLFDRAITVLAAAAAELPGLRRRAKQTGLLTVDFTTLPQRARTYDEYASALSAASPEALDYLGLALYGPGKAVRRVTGSLPLLKGVV</sequence>
<proteinExistence type="predicted"/>
<gene>
    <name evidence="1" type="ORF">ACFFLM_06515</name>
</gene>
<dbReference type="InterPro" id="IPR017021">
    <property type="entry name" value="UCP033763"/>
</dbReference>
<reference evidence="1 2" key="1">
    <citation type="submission" date="2024-09" db="EMBL/GenBank/DDBJ databases">
        <authorList>
            <person name="Sun Q."/>
            <person name="Mori K."/>
        </authorList>
    </citation>
    <scope>NUCLEOTIDE SEQUENCE [LARGE SCALE GENOMIC DNA]</scope>
    <source>
        <strain evidence="1 2">JCM 13503</strain>
    </source>
</reference>
<comment type="caution">
    <text evidence="1">The sequence shown here is derived from an EMBL/GenBank/DDBJ whole genome shotgun (WGS) entry which is preliminary data.</text>
</comment>
<dbReference type="Proteomes" id="UP001589733">
    <property type="component" value="Unassembled WGS sequence"/>
</dbReference>
<dbReference type="SUPFAM" id="SSF102462">
    <property type="entry name" value="Peptidyl-tRNA hydrolase II"/>
    <property type="match status" value="1"/>
</dbReference>
<dbReference type="RefSeq" id="WP_380006967.1">
    <property type="nucleotide sequence ID" value="NZ_JBHLYR010000021.1"/>
</dbReference>
<dbReference type="InterPro" id="IPR018988">
    <property type="entry name" value="DUF2000"/>
</dbReference>
<protein>
    <submittedName>
        <fullName evidence="1">DUF2000 domain-containing protein</fullName>
    </submittedName>
</protein>
<dbReference type="Gene3D" id="3.40.1490.10">
    <property type="entry name" value="Bit1"/>
    <property type="match status" value="1"/>
</dbReference>
<name>A0ABV6AVT9_9DEIO</name>
<dbReference type="EMBL" id="JBHLYR010000021">
    <property type="protein sequence ID" value="MFB9991617.1"/>
    <property type="molecule type" value="Genomic_DNA"/>
</dbReference>
<keyword evidence="2" id="KW-1185">Reference proteome</keyword>
<dbReference type="Pfam" id="PF09391">
    <property type="entry name" value="DUF2000"/>
    <property type="match status" value="1"/>
</dbReference>
<accession>A0ABV6AVT9</accession>
<dbReference type="InterPro" id="IPR023476">
    <property type="entry name" value="Pep_tRNA_hydro_II_dom_sf"/>
</dbReference>
<organism evidence="1 2">
    <name type="scientific">Deinococcus oregonensis</name>
    <dbReference type="NCBI Taxonomy" id="1805970"/>
    <lineage>
        <taxon>Bacteria</taxon>
        <taxon>Thermotogati</taxon>
        <taxon>Deinococcota</taxon>
        <taxon>Deinococci</taxon>
        <taxon>Deinococcales</taxon>
        <taxon>Deinococcaceae</taxon>
        <taxon>Deinococcus</taxon>
    </lineage>
</organism>
<dbReference type="PIRSF" id="PIRSF033736">
    <property type="entry name" value="UCP033763"/>
    <property type="match status" value="1"/>
</dbReference>
<evidence type="ECO:0000313" key="2">
    <source>
        <dbReference type="Proteomes" id="UP001589733"/>
    </source>
</evidence>